<evidence type="ECO:0000313" key="2">
    <source>
        <dbReference type="Proteomes" id="UP000215902"/>
    </source>
</evidence>
<protein>
    <submittedName>
        <fullName evidence="1">Uncharacterized protein</fullName>
    </submittedName>
</protein>
<reference evidence="1 2" key="1">
    <citation type="submission" date="2017-06" db="EMBL/GenBank/DDBJ databases">
        <title>A platform for efficient transgenesis in Macrostomum lignano, a flatworm model organism for stem cell research.</title>
        <authorList>
            <person name="Berezikov E."/>
        </authorList>
    </citation>
    <scope>NUCLEOTIDE SEQUENCE [LARGE SCALE GENOMIC DNA]</scope>
    <source>
        <strain evidence="1">DV1</strain>
        <tissue evidence="1">Whole organism</tissue>
    </source>
</reference>
<proteinExistence type="predicted"/>
<keyword evidence="2" id="KW-1185">Reference proteome</keyword>
<comment type="caution">
    <text evidence="1">The sequence shown here is derived from an EMBL/GenBank/DDBJ whole genome shotgun (WGS) entry which is preliminary data.</text>
</comment>
<accession>A0A267FCT9</accession>
<name>A0A267FCT9_9PLAT</name>
<dbReference type="EMBL" id="NIVC01001153">
    <property type="protein sequence ID" value="PAA71600.1"/>
    <property type="molecule type" value="Genomic_DNA"/>
</dbReference>
<organism evidence="1 2">
    <name type="scientific">Macrostomum lignano</name>
    <dbReference type="NCBI Taxonomy" id="282301"/>
    <lineage>
        <taxon>Eukaryota</taxon>
        <taxon>Metazoa</taxon>
        <taxon>Spiralia</taxon>
        <taxon>Lophotrochozoa</taxon>
        <taxon>Platyhelminthes</taxon>
        <taxon>Rhabditophora</taxon>
        <taxon>Macrostomorpha</taxon>
        <taxon>Macrostomida</taxon>
        <taxon>Macrostomidae</taxon>
        <taxon>Macrostomum</taxon>
    </lineage>
</organism>
<evidence type="ECO:0000313" key="1">
    <source>
        <dbReference type="EMBL" id="PAA71600.1"/>
    </source>
</evidence>
<sequence>MDKSARKKELAERYVRDAFKNEVFARPPPGYMYPENVTVCEGEYALAVQALGTGWYRFFFREMKSGKLTTMDYWDLTADA</sequence>
<dbReference type="AlphaFoldDB" id="A0A267FCT9"/>
<gene>
    <name evidence="1" type="ORF">BOX15_Mlig002782g2</name>
</gene>
<dbReference type="Proteomes" id="UP000215902">
    <property type="component" value="Unassembled WGS sequence"/>
</dbReference>